<keyword evidence="2" id="KW-1185">Reference proteome</keyword>
<protein>
    <submittedName>
        <fullName evidence="1">Uncharacterized protein</fullName>
    </submittedName>
</protein>
<reference evidence="1 2" key="1">
    <citation type="submission" date="2020-03" db="EMBL/GenBank/DDBJ databases">
        <title>Whole genome shotgun sequence of Phytohabitans houttuyneae NBRC 108639.</title>
        <authorList>
            <person name="Komaki H."/>
            <person name="Tamura T."/>
        </authorList>
    </citation>
    <scope>NUCLEOTIDE SEQUENCE [LARGE SCALE GENOMIC DNA]</scope>
    <source>
        <strain evidence="1 2">NBRC 108639</strain>
    </source>
</reference>
<evidence type="ECO:0000313" key="1">
    <source>
        <dbReference type="EMBL" id="GFJ77332.1"/>
    </source>
</evidence>
<accession>A0A6V8JXA0</accession>
<organism evidence="1 2">
    <name type="scientific">Phytohabitans houttuyneae</name>
    <dbReference type="NCBI Taxonomy" id="1076126"/>
    <lineage>
        <taxon>Bacteria</taxon>
        <taxon>Bacillati</taxon>
        <taxon>Actinomycetota</taxon>
        <taxon>Actinomycetes</taxon>
        <taxon>Micromonosporales</taxon>
        <taxon>Micromonosporaceae</taxon>
    </lineage>
</organism>
<proteinExistence type="predicted"/>
<dbReference type="EMBL" id="BLPF01000001">
    <property type="protein sequence ID" value="GFJ77332.1"/>
    <property type="molecule type" value="Genomic_DNA"/>
</dbReference>
<dbReference type="AlphaFoldDB" id="A0A6V8JXA0"/>
<reference evidence="1 2" key="2">
    <citation type="submission" date="2020-03" db="EMBL/GenBank/DDBJ databases">
        <authorList>
            <person name="Ichikawa N."/>
            <person name="Kimura A."/>
            <person name="Kitahashi Y."/>
            <person name="Uohara A."/>
        </authorList>
    </citation>
    <scope>NUCLEOTIDE SEQUENCE [LARGE SCALE GENOMIC DNA]</scope>
    <source>
        <strain evidence="1 2">NBRC 108639</strain>
    </source>
</reference>
<name>A0A6V8JXA0_9ACTN</name>
<comment type="caution">
    <text evidence="1">The sequence shown here is derived from an EMBL/GenBank/DDBJ whole genome shotgun (WGS) entry which is preliminary data.</text>
</comment>
<gene>
    <name evidence="1" type="ORF">Phou_015120</name>
</gene>
<evidence type="ECO:0000313" key="2">
    <source>
        <dbReference type="Proteomes" id="UP000482800"/>
    </source>
</evidence>
<dbReference type="Proteomes" id="UP000482800">
    <property type="component" value="Unassembled WGS sequence"/>
</dbReference>
<sequence>MDGPRPLPGPRFGDVIVRSLIDIGGDRDRWSWGLPWCRVDLKRSGGSRVATVDQILASIAERLRGRPVPDDLRRLTAIQADRPADAERSRDPLLHTRTVIFEPGESHALLDHSYLNDNDRADPDIMANIAAIDTVLPHAAWIGTLVDGDVVGYWLHPDEPVGEPPLVVTFSTEGEFDIQPGESLVEAVIYHYAGYKDDRFAAVADLYEAYGLPITVRRADDLLYRRAVVNPGVLHSKRYEQECAVRGLS</sequence>